<reference evidence="8 9" key="1">
    <citation type="submission" date="2013-08" db="EMBL/GenBank/DDBJ databases">
        <title>Intrasporangium oryzae NRRL B-24470.</title>
        <authorList>
            <person name="Liu H."/>
            <person name="Wang G."/>
        </authorList>
    </citation>
    <scope>NUCLEOTIDE SEQUENCE [LARGE SCALE GENOMIC DNA]</scope>
    <source>
        <strain evidence="8 9">NRRL B-24470</strain>
    </source>
</reference>
<evidence type="ECO:0000313" key="9">
    <source>
        <dbReference type="Proteomes" id="UP000019489"/>
    </source>
</evidence>
<evidence type="ECO:0000256" key="4">
    <source>
        <dbReference type="ARBA" id="ARBA00022989"/>
    </source>
</evidence>
<keyword evidence="9" id="KW-1185">Reference proteome</keyword>
<dbReference type="OrthoDB" id="5241646at2"/>
<feature type="region of interest" description="Disordered" evidence="6">
    <location>
        <begin position="288"/>
        <end position="311"/>
    </location>
</feature>
<protein>
    <recommendedName>
        <fullName evidence="10">Cytochrome C oxidase assembly protein</fullName>
    </recommendedName>
</protein>
<comment type="caution">
    <text evidence="8">The sequence shown here is derived from an EMBL/GenBank/DDBJ whole genome shotgun (WGS) entry which is preliminary data.</text>
</comment>
<evidence type="ECO:0000256" key="7">
    <source>
        <dbReference type="SAM" id="Phobius"/>
    </source>
</evidence>
<keyword evidence="5 7" id="KW-0472">Membrane</keyword>
<keyword evidence="4 7" id="KW-1133">Transmembrane helix</keyword>
<gene>
    <name evidence="8" type="ORF">N865_17450</name>
</gene>
<organism evidence="8 9">
    <name type="scientific">Intrasporangium oryzae NRRL B-24470</name>
    <dbReference type="NCBI Taxonomy" id="1386089"/>
    <lineage>
        <taxon>Bacteria</taxon>
        <taxon>Bacillati</taxon>
        <taxon>Actinomycetota</taxon>
        <taxon>Actinomycetes</taxon>
        <taxon>Micrococcales</taxon>
        <taxon>Intrasporangiaceae</taxon>
        <taxon>Intrasporangium</taxon>
    </lineage>
</organism>
<evidence type="ECO:0000256" key="3">
    <source>
        <dbReference type="ARBA" id="ARBA00022692"/>
    </source>
</evidence>
<evidence type="ECO:0000256" key="2">
    <source>
        <dbReference type="ARBA" id="ARBA00022475"/>
    </source>
</evidence>
<feature type="transmembrane region" description="Helical" evidence="7">
    <location>
        <begin position="127"/>
        <end position="153"/>
    </location>
</feature>
<feature type="transmembrane region" description="Helical" evidence="7">
    <location>
        <begin position="246"/>
        <end position="269"/>
    </location>
</feature>
<sequence>MPGVPPFTPTSLITDWTARPLGLALVALAVLPYAGWLLRAHRLGVAWPWWRTALYLGAGVGTLAYAVCGPLAVHRTEIFWVAALQVGVLASLTPVGLALGDPVGLLRGLAERGRGPRRALRLLEGRLARALMFPAVSTLLAVMTVMVVFFTPWFEATTRSVASEALLYFVLIVTGLLFVLPLLTDELLPSWATPPVRTFLAFFDGLLDAVPGIVIMTASTLLTPGFPGYASGASGLTPAMDQKLGGGALLAVAEVVGLPVIAAVFLEWVRSDEREARAVDAELALAEEAATSSPEARTEHGTADGVAPAATSGLWWESDPRFAGRYGRRD</sequence>
<evidence type="ECO:0000256" key="1">
    <source>
        <dbReference type="ARBA" id="ARBA00004651"/>
    </source>
</evidence>
<feature type="transmembrane region" description="Helical" evidence="7">
    <location>
        <begin position="165"/>
        <end position="184"/>
    </location>
</feature>
<dbReference type="Proteomes" id="UP000019489">
    <property type="component" value="Unassembled WGS sequence"/>
</dbReference>
<dbReference type="PATRIC" id="fig|1386089.3.peg.315"/>
<evidence type="ECO:0000256" key="5">
    <source>
        <dbReference type="ARBA" id="ARBA00023136"/>
    </source>
</evidence>
<dbReference type="STRING" id="1386089.N865_17450"/>
<dbReference type="InterPro" id="IPR019108">
    <property type="entry name" value="Caa3_assmbl_CtaG-rel"/>
</dbReference>
<feature type="transmembrane region" description="Helical" evidence="7">
    <location>
        <begin position="52"/>
        <end position="72"/>
    </location>
</feature>
<dbReference type="eggNOG" id="COG3336">
    <property type="taxonomic scope" value="Bacteria"/>
</dbReference>
<feature type="transmembrane region" description="Helical" evidence="7">
    <location>
        <begin position="20"/>
        <end position="40"/>
    </location>
</feature>
<dbReference type="EMBL" id="AWSA01000002">
    <property type="protein sequence ID" value="EWT03506.1"/>
    <property type="molecule type" value="Genomic_DNA"/>
</dbReference>
<evidence type="ECO:0000313" key="8">
    <source>
        <dbReference type="EMBL" id="EWT03506.1"/>
    </source>
</evidence>
<accession>W9GBF0</accession>
<proteinExistence type="predicted"/>
<evidence type="ECO:0000256" key="6">
    <source>
        <dbReference type="SAM" id="MobiDB-lite"/>
    </source>
</evidence>
<dbReference type="Pfam" id="PF09678">
    <property type="entry name" value="Caa3_CtaG"/>
    <property type="match status" value="1"/>
</dbReference>
<feature type="transmembrane region" description="Helical" evidence="7">
    <location>
        <begin position="78"/>
        <end position="106"/>
    </location>
</feature>
<evidence type="ECO:0008006" key="10">
    <source>
        <dbReference type="Google" id="ProtNLM"/>
    </source>
</evidence>
<feature type="transmembrane region" description="Helical" evidence="7">
    <location>
        <begin position="205"/>
        <end position="226"/>
    </location>
</feature>
<keyword evidence="3 7" id="KW-0812">Transmembrane</keyword>
<dbReference type="AlphaFoldDB" id="W9GBF0"/>
<keyword evidence="2" id="KW-1003">Cell membrane</keyword>
<comment type="subcellular location">
    <subcellularLocation>
        <location evidence="1">Cell membrane</location>
        <topology evidence="1">Multi-pass membrane protein</topology>
    </subcellularLocation>
</comment>
<name>W9GBF0_9MICO</name>
<dbReference type="GO" id="GO:0005886">
    <property type="term" value="C:plasma membrane"/>
    <property type="evidence" value="ECO:0007669"/>
    <property type="project" value="UniProtKB-SubCell"/>
</dbReference>